<protein>
    <submittedName>
        <fullName evidence="1">Uncharacterized protein</fullName>
    </submittedName>
</protein>
<accession>A0A1I2HFS3</accession>
<sequence length="117" mass="12390">MAKPYGRIMSSGVSAVSDTSSPEEVELAADAFDYLGLPDLAGLTRRLVNADRESEDNLENALNHAFYGLEGALAGAFERKYAESPEDFDAVAADGVVRQPGSWLPGGGQGKRSARVN</sequence>
<evidence type="ECO:0000313" key="1">
    <source>
        <dbReference type="EMBL" id="SFF29014.1"/>
    </source>
</evidence>
<evidence type="ECO:0000313" key="2">
    <source>
        <dbReference type="Proteomes" id="UP000199645"/>
    </source>
</evidence>
<dbReference type="Proteomes" id="UP000199645">
    <property type="component" value="Unassembled WGS sequence"/>
</dbReference>
<dbReference type="EMBL" id="FONV01000008">
    <property type="protein sequence ID" value="SFF29014.1"/>
    <property type="molecule type" value="Genomic_DNA"/>
</dbReference>
<dbReference type="AlphaFoldDB" id="A0A1I2HFS3"/>
<name>A0A1I2HFS3_9ACTN</name>
<organism evidence="1 2">
    <name type="scientific">Actinoplanes philippinensis</name>
    <dbReference type="NCBI Taxonomy" id="35752"/>
    <lineage>
        <taxon>Bacteria</taxon>
        <taxon>Bacillati</taxon>
        <taxon>Actinomycetota</taxon>
        <taxon>Actinomycetes</taxon>
        <taxon>Micromonosporales</taxon>
        <taxon>Micromonosporaceae</taxon>
        <taxon>Actinoplanes</taxon>
    </lineage>
</organism>
<reference evidence="1 2" key="1">
    <citation type="submission" date="2016-10" db="EMBL/GenBank/DDBJ databases">
        <authorList>
            <person name="de Groot N.N."/>
        </authorList>
    </citation>
    <scope>NUCLEOTIDE SEQUENCE [LARGE SCALE GENOMIC DNA]</scope>
    <source>
        <strain evidence="1 2">DSM 43019</strain>
    </source>
</reference>
<keyword evidence="2" id="KW-1185">Reference proteome</keyword>
<proteinExistence type="predicted"/>
<gene>
    <name evidence="1" type="ORF">SAMN05421541_108192</name>
</gene>